<feature type="domain" description="Thiolase N-terminal" evidence="12">
    <location>
        <begin position="5"/>
        <end position="262"/>
    </location>
</feature>
<evidence type="ECO:0000256" key="10">
    <source>
        <dbReference type="RuleBase" id="RU003557"/>
    </source>
</evidence>
<comment type="caution">
    <text evidence="14">The sequence shown here is derived from an EMBL/GenBank/DDBJ whole genome shotgun (WGS) entry which is preliminary data.</text>
</comment>
<dbReference type="Pfam" id="PF02803">
    <property type="entry name" value="Thiolase_C"/>
    <property type="match status" value="1"/>
</dbReference>
<proteinExistence type="inferred from homology"/>
<name>A0A4R5TYR9_9GAMM</name>
<dbReference type="EMBL" id="SMTF01000003">
    <property type="protein sequence ID" value="TDK26321.1"/>
    <property type="molecule type" value="Genomic_DNA"/>
</dbReference>
<accession>A0A4R5TYR9</accession>
<dbReference type="Pfam" id="PF00108">
    <property type="entry name" value="Thiolase_N"/>
    <property type="match status" value="1"/>
</dbReference>
<feature type="domain" description="Thiolase C-terminal" evidence="13">
    <location>
        <begin position="271"/>
        <end position="391"/>
    </location>
</feature>
<keyword evidence="6" id="KW-0443">Lipid metabolism</keyword>
<dbReference type="Proteomes" id="UP000294796">
    <property type="component" value="Unassembled WGS sequence"/>
</dbReference>
<gene>
    <name evidence="14" type="ORF">E2F46_06975</name>
</gene>
<dbReference type="GO" id="GO:0010124">
    <property type="term" value="P:phenylacetate catabolic process"/>
    <property type="evidence" value="ECO:0007669"/>
    <property type="project" value="TreeGrafter"/>
</dbReference>
<feature type="active site" description="Acyl-thioester intermediate" evidence="9">
    <location>
        <position position="90"/>
    </location>
</feature>
<dbReference type="InterPro" id="IPR020617">
    <property type="entry name" value="Thiolase_C"/>
</dbReference>
<evidence type="ECO:0000256" key="4">
    <source>
        <dbReference type="ARBA" id="ARBA00022832"/>
    </source>
</evidence>
<organism evidence="14 15">
    <name type="scientific">Luteimonas aestuarii</name>
    <dbReference type="NCBI Taxonomy" id="453837"/>
    <lineage>
        <taxon>Bacteria</taxon>
        <taxon>Pseudomonadati</taxon>
        <taxon>Pseudomonadota</taxon>
        <taxon>Gammaproteobacteria</taxon>
        <taxon>Lysobacterales</taxon>
        <taxon>Lysobacteraceae</taxon>
        <taxon>Luteimonas</taxon>
    </lineage>
</organism>
<comment type="similarity">
    <text evidence="2 10">Belongs to the thiolase-like superfamily. Thiolase family.</text>
</comment>
<dbReference type="RefSeq" id="WP_133321340.1">
    <property type="nucleotide sequence ID" value="NZ_SMTF01000003.1"/>
</dbReference>
<feature type="region of interest" description="Disordered" evidence="11">
    <location>
        <begin position="203"/>
        <end position="226"/>
    </location>
</feature>
<evidence type="ECO:0000256" key="3">
    <source>
        <dbReference type="ARBA" id="ARBA00022679"/>
    </source>
</evidence>
<dbReference type="GO" id="GO:0005737">
    <property type="term" value="C:cytoplasm"/>
    <property type="evidence" value="ECO:0007669"/>
    <property type="project" value="UniProtKB-ARBA"/>
</dbReference>
<dbReference type="InterPro" id="IPR016039">
    <property type="entry name" value="Thiolase-like"/>
</dbReference>
<feature type="active site" description="Proton acceptor" evidence="9">
    <location>
        <position position="349"/>
    </location>
</feature>
<evidence type="ECO:0000256" key="11">
    <source>
        <dbReference type="SAM" id="MobiDB-lite"/>
    </source>
</evidence>
<protein>
    <submittedName>
        <fullName evidence="14">Acetyl-CoA C-acyltransferase</fullName>
        <ecNumber evidence="14">2.3.1.16</ecNumber>
    </submittedName>
</protein>
<dbReference type="GO" id="GO:0006635">
    <property type="term" value="P:fatty acid beta-oxidation"/>
    <property type="evidence" value="ECO:0007669"/>
    <property type="project" value="TreeGrafter"/>
</dbReference>
<dbReference type="InterPro" id="IPR020616">
    <property type="entry name" value="Thiolase_N"/>
</dbReference>
<evidence type="ECO:0000256" key="8">
    <source>
        <dbReference type="ARBA" id="ARBA00023315"/>
    </source>
</evidence>
<evidence type="ECO:0000256" key="7">
    <source>
        <dbReference type="ARBA" id="ARBA00023140"/>
    </source>
</evidence>
<dbReference type="NCBIfam" id="NF005494">
    <property type="entry name" value="PRK07108.1"/>
    <property type="match status" value="1"/>
</dbReference>
<dbReference type="EC" id="2.3.1.16" evidence="14"/>
<dbReference type="PANTHER" id="PTHR43853">
    <property type="entry name" value="3-KETOACYL-COA THIOLASE, PEROXISOMAL"/>
    <property type="match status" value="1"/>
</dbReference>
<dbReference type="InterPro" id="IPR002155">
    <property type="entry name" value="Thiolase"/>
</dbReference>
<evidence type="ECO:0000256" key="6">
    <source>
        <dbReference type="ARBA" id="ARBA00023098"/>
    </source>
</evidence>
<evidence type="ECO:0000313" key="14">
    <source>
        <dbReference type="EMBL" id="TDK26321.1"/>
    </source>
</evidence>
<comment type="subcellular location">
    <subcellularLocation>
        <location evidence="1">Peroxisome</location>
    </subcellularLocation>
</comment>
<dbReference type="PIRSF" id="PIRSF000429">
    <property type="entry name" value="Ac-CoA_Ac_transf"/>
    <property type="match status" value="1"/>
</dbReference>
<reference evidence="14 15" key="1">
    <citation type="submission" date="2019-03" db="EMBL/GenBank/DDBJ databases">
        <title>Luteimonas zhaokaii sp.nov., isolated from the rectal contents of Plateau pika in Yushu, Qinghai Province, China.</title>
        <authorList>
            <person name="Zhang G."/>
        </authorList>
    </citation>
    <scope>NUCLEOTIDE SEQUENCE [LARGE SCALE GENOMIC DNA]</scope>
    <source>
        <strain evidence="14 15">B9</strain>
    </source>
</reference>
<dbReference type="OrthoDB" id="8951704at2"/>
<evidence type="ECO:0000256" key="5">
    <source>
        <dbReference type="ARBA" id="ARBA00022946"/>
    </source>
</evidence>
<dbReference type="GO" id="GO:0003988">
    <property type="term" value="F:acetyl-CoA C-acyltransferase activity"/>
    <property type="evidence" value="ECO:0007669"/>
    <property type="project" value="UniProtKB-EC"/>
</dbReference>
<dbReference type="InterPro" id="IPR050215">
    <property type="entry name" value="Thiolase-like_sf_Thiolase"/>
</dbReference>
<evidence type="ECO:0000256" key="1">
    <source>
        <dbReference type="ARBA" id="ARBA00004275"/>
    </source>
</evidence>
<dbReference type="FunFam" id="3.40.47.10:FF:000010">
    <property type="entry name" value="Acetyl-CoA acetyltransferase (Thiolase)"/>
    <property type="match status" value="1"/>
</dbReference>
<keyword evidence="4" id="KW-0276">Fatty acid metabolism</keyword>
<keyword evidence="7" id="KW-0576">Peroxisome</keyword>
<evidence type="ECO:0000313" key="15">
    <source>
        <dbReference type="Proteomes" id="UP000294796"/>
    </source>
</evidence>
<dbReference type="NCBIfam" id="TIGR01930">
    <property type="entry name" value="AcCoA-C-Actrans"/>
    <property type="match status" value="1"/>
</dbReference>
<evidence type="ECO:0000256" key="2">
    <source>
        <dbReference type="ARBA" id="ARBA00010982"/>
    </source>
</evidence>
<evidence type="ECO:0000259" key="12">
    <source>
        <dbReference type="Pfam" id="PF00108"/>
    </source>
</evidence>
<keyword evidence="5" id="KW-0809">Transit peptide</keyword>
<keyword evidence="15" id="KW-1185">Reference proteome</keyword>
<evidence type="ECO:0000256" key="9">
    <source>
        <dbReference type="PIRSR" id="PIRSR000429-1"/>
    </source>
</evidence>
<dbReference type="InterPro" id="IPR020613">
    <property type="entry name" value="Thiolase_CS"/>
</dbReference>
<dbReference type="Gene3D" id="3.40.47.10">
    <property type="match status" value="1"/>
</dbReference>
<dbReference type="PROSITE" id="PS00737">
    <property type="entry name" value="THIOLASE_2"/>
    <property type="match status" value="1"/>
</dbReference>
<dbReference type="CDD" id="cd00751">
    <property type="entry name" value="thiolase"/>
    <property type="match status" value="1"/>
</dbReference>
<dbReference type="SUPFAM" id="SSF53901">
    <property type="entry name" value="Thiolase-like"/>
    <property type="match status" value="2"/>
</dbReference>
<keyword evidence="8 10" id="KW-0012">Acyltransferase</keyword>
<dbReference type="PANTHER" id="PTHR43853:SF8">
    <property type="entry name" value="3-KETOACYL-COA THIOLASE, PEROXISOMAL"/>
    <property type="match status" value="1"/>
</dbReference>
<dbReference type="AlphaFoldDB" id="A0A4R5TYR9"/>
<keyword evidence="3 10" id="KW-0808">Transferase</keyword>
<feature type="compositionally biased region" description="Basic and acidic residues" evidence="11">
    <location>
        <begin position="204"/>
        <end position="222"/>
    </location>
</feature>
<sequence>MNEAVIVSTARTPIGRAYRGAFNDLHGAELAGHAIRAAVARAGLAPDEVDDVVLGCALQQGATGGNIARQAALVAGLSVRTPGTTVDRQCCSGLQAIVNAANAIRSGDADVIVSGGVESISLVQNNHYNQHRLASDELLAIAPAAYMPMLQTAEVVAKRYGASREAQDAYALSSQRRTAAAQAAGRFDDEIVPVTATMVATDKATGDTSRREVTLSKDEGNRPDTTAEGLAGLKPVLGNGVVTAGNASQLSDGASSCVVASADWAARRGLEPLGIFRGFVAEGCEPDEMGIGPVFAVPKLLARHGLAVDDIGLWELNEAFAVQVLYCRDKLGIPDERLNVDGGAISIGHPYGMSGARMVGHALLEGRRRGVKHVVVTMCIGGGMGAAALFEVA</sequence>
<evidence type="ECO:0000259" key="13">
    <source>
        <dbReference type="Pfam" id="PF02803"/>
    </source>
</evidence>
<feature type="active site" description="Proton acceptor" evidence="9">
    <location>
        <position position="379"/>
    </location>
</feature>